<comment type="similarity">
    <text evidence="4">Belongs to the cyclic nucleotide phosphodiesterase class-III family.</text>
</comment>
<dbReference type="Proteomes" id="UP000228987">
    <property type="component" value="Unassembled WGS sequence"/>
</dbReference>
<dbReference type="Gene3D" id="3.60.21.10">
    <property type="match status" value="1"/>
</dbReference>
<organism evidence="6 7">
    <name type="scientific">SAR86 cluster bacterium</name>
    <dbReference type="NCBI Taxonomy" id="2030880"/>
    <lineage>
        <taxon>Bacteria</taxon>
        <taxon>Pseudomonadati</taxon>
        <taxon>Pseudomonadota</taxon>
        <taxon>Gammaproteobacteria</taxon>
        <taxon>SAR86 cluster</taxon>
    </lineage>
</organism>
<accession>A0A2A5CCN7</accession>
<keyword evidence="1" id="KW-0479">Metal-binding</keyword>
<evidence type="ECO:0000256" key="2">
    <source>
        <dbReference type="ARBA" id="ARBA00022801"/>
    </source>
</evidence>
<feature type="domain" description="Calcineurin-like phosphoesterase" evidence="5">
    <location>
        <begin position="5"/>
        <end position="194"/>
    </location>
</feature>
<comment type="caution">
    <text evidence="6">The sequence shown here is derived from an EMBL/GenBank/DDBJ whole genome shotgun (WGS) entry which is preliminary data.</text>
</comment>
<name>A0A2A5CCN7_9GAMM</name>
<evidence type="ECO:0000313" key="7">
    <source>
        <dbReference type="Proteomes" id="UP000228987"/>
    </source>
</evidence>
<dbReference type="GO" id="GO:0046872">
    <property type="term" value="F:metal ion binding"/>
    <property type="evidence" value="ECO:0007669"/>
    <property type="project" value="UniProtKB-KW"/>
</dbReference>
<evidence type="ECO:0000259" key="5">
    <source>
        <dbReference type="Pfam" id="PF00149"/>
    </source>
</evidence>
<dbReference type="AlphaFoldDB" id="A0A2A5CCN7"/>
<dbReference type="PANTHER" id="PTHR42988">
    <property type="entry name" value="PHOSPHOHYDROLASE"/>
    <property type="match status" value="1"/>
</dbReference>
<dbReference type="InterPro" id="IPR050884">
    <property type="entry name" value="CNP_phosphodiesterase-III"/>
</dbReference>
<evidence type="ECO:0000256" key="3">
    <source>
        <dbReference type="ARBA" id="ARBA00023004"/>
    </source>
</evidence>
<dbReference type="GO" id="GO:0016787">
    <property type="term" value="F:hydrolase activity"/>
    <property type="evidence" value="ECO:0007669"/>
    <property type="project" value="UniProtKB-KW"/>
</dbReference>
<keyword evidence="2" id="KW-0378">Hydrolase</keyword>
<dbReference type="PANTHER" id="PTHR42988:SF2">
    <property type="entry name" value="CYCLIC NUCLEOTIDE PHOSPHODIESTERASE CBUA0032-RELATED"/>
    <property type="match status" value="1"/>
</dbReference>
<dbReference type="SUPFAM" id="SSF56300">
    <property type="entry name" value="Metallo-dependent phosphatases"/>
    <property type="match status" value="1"/>
</dbReference>
<evidence type="ECO:0000256" key="1">
    <source>
        <dbReference type="ARBA" id="ARBA00022723"/>
    </source>
</evidence>
<reference evidence="7" key="1">
    <citation type="submission" date="2017-08" db="EMBL/GenBank/DDBJ databases">
        <title>A dynamic microbial community with high functional redundancy inhabits the cold, oxic subseafloor aquifer.</title>
        <authorList>
            <person name="Tully B.J."/>
            <person name="Wheat C.G."/>
            <person name="Glazer B.T."/>
            <person name="Huber J.A."/>
        </authorList>
    </citation>
    <scope>NUCLEOTIDE SEQUENCE [LARGE SCALE GENOMIC DNA]</scope>
</reference>
<dbReference type="EMBL" id="NVWI01000006">
    <property type="protein sequence ID" value="PCJ41126.1"/>
    <property type="molecule type" value="Genomic_DNA"/>
</dbReference>
<sequence>MNFERIVQITDTHVVGDLGSSILNWDPTIALEDVLADIESLDPVPTRIIATGDLTNDGLVEDYEALKAILLTTDIPVSVMPGNHDLEENLTTSLLNKKIKMEGVLHLNKINWDIVVINSHVPNVHFGRVDERLLKNLQEKLDLSEGKHCLVATHHSLTPECFHETCQFQNAEQLLTLLDNYENVRAVISGHTHCEVEKQHNSIKLLTTPSTLFHVVHHKEVSATCRNGDFMACHDFDETKKGYRILDLYEDGNVVTKIRWV</sequence>
<proteinExistence type="inferred from homology"/>
<evidence type="ECO:0000256" key="4">
    <source>
        <dbReference type="ARBA" id="ARBA00025742"/>
    </source>
</evidence>
<dbReference type="InterPro" id="IPR029052">
    <property type="entry name" value="Metallo-depent_PP-like"/>
</dbReference>
<protein>
    <recommendedName>
        <fullName evidence="5">Calcineurin-like phosphoesterase domain-containing protein</fullName>
    </recommendedName>
</protein>
<gene>
    <name evidence="6" type="ORF">COA71_08750</name>
</gene>
<dbReference type="Pfam" id="PF00149">
    <property type="entry name" value="Metallophos"/>
    <property type="match status" value="1"/>
</dbReference>
<dbReference type="InterPro" id="IPR004843">
    <property type="entry name" value="Calcineurin-like_PHP"/>
</dbReference>
<evidence type="ECO:0000313" key="6">
    <source>
        <dbReference type="EMBL" id="PCJ41126.1"/>
    </source>
</evidence>
<keyword evidence="3" id="KW-0408">Iron</keyword>